<dbReference type="Proteomes" id="UP001165780">
    <property type="component" value="Unplaced"/>
</dbReference>
<name>A0A9W2UDJ0_PANPR</name>
<protein>
    <submittedName>
        <fullName evidence="2">Uncharacterized protein LOC128772680 isoform X1</fullName>
    </submittedName>
</protein>
<reference evidence="2" key="1">
    <citation type="submission" date="2025-08" db="UniProtKB">
        <authorList>
            <consortium name="RefSeq"/>
        </authorList>
    </citation>
    <scope>IDENTIFICATION</scope>
    <source>
        <tissue evidence="2">Whole blood</tissue>
    </source>
</reference>
<organism evidence="1 2">
    <name type="scientific">Panthera pardus</name>
    <name type="common">Leopard</name>
    <name type="synonym">Felis pardus</name>
    <dbReference type="NCBI Taxonomy" id="9691"/>
    <lineage>
        <taxon>Eukaryota</taxon>
        <taxon>Metazoa</taxon>
        <taxon>Chordata</taxon>
        <taxon>Craniata</taxon>
        <taxon>Vertebrata</taxon>
        <taxon>Euteleostomi</taxon>
        <taxon>Mammalia</taxon>
        <taxon>Eutheria</taxon>
        <taxon>Laurasiatheria</taxon>
        <taxon>Carnivora</taxon>
        <taxon>Feliformia</taxon>
        <taxon>Felidae</taxon>
        <taxon>Pantherinae</taxon>
        <taxon>Panthera</taxon>
    </lineage>
</organism>
<evidence type="ECO:0000313" key="2">
    <source>
        <dbReference type="RefSeq" id="XP_053744577.1"/>
    </source>
</evidence>
<dbReference type="RefSeq" id="XP_053744577.1">
    <property type="nucleotide sequence ID" value="XM_053888602.1"/>
</dbReference>
<evidence type="ECO:0000313" key="1">
    <source>
        <dbReference type="Proteomes" id="UP001165780"/>
    </source>
</evidence>
<accession>A0A9W2UDJ0</accession>
<keyword evidence="1" id="KW-1185">Reference proteome</keyword>
<dbReference type="GeneID" id="128772680"/>
<dbReference type="AlphaFoldDB" id="A0A9W2UDJ0"/>
<sequence>MTVLKVSNVLPISPDYCVQNTESLGVVPKGNLQRTRLLTDPGSALFGMCSDARKHDVHSVLSQMHRRIRDRSPEWGGRVDRVEGELDANVLFDRDRSNLYASRTAEGSFGKFIPRVTGDPQLGEWTRELEDALPEDPGACCCLPLTSVARGFVTCGHGLADTERQCPDAAKVLVVSLRLQCDCLSCLFISCISTPRPDPPPPAGLGCLSPRPHKHQGRRWLVQLTGDQLRWGADLTFLPPWSWGRTRQLVLARERE</sequence>
<proteinExistence type="predicted"/>
<gene>
    <name evidence="2" type="primary">LOC128772680</name>
</gene>